<dbReference type="EMBL" id="KZ820314">
    <property type="protein sequence ID" value="PWN47895.1"/>
    <property type="molecule type" value="Genomic_DNA"/>
</dbReference>
<keyword evidence="2" id="KW-1185">Reference proteome</keyword>
<protein>
    <submittedName>
        <fullName evidence="1">Prefoldin beta-like protein</fullName>
    </submittedName>
</protein>
<proteinExistence type="predicted"/>
<name>A0ACD0NQ66_9BASI</name>
<dbReference type="Proteomes" id="UP000245626">
    <property type="component" value="Unassembled WGS sequence"/>
</dbReference>
<evidence type="ECO:0000313" key="1">
    <source>
        <dbReference type="EMBL" id="PWN47895.1"/>
    </source>
</evidence>
<organism evidence="1 2">
    <name type="scientific">Violaceomyces palustris</name>
    <dbReference type="NCBI Taxonomy" id="1673888"/>
    <lineage>
        <taxon>Eukaryota</taxon>
        <taxon>Fungi</taxon>
        <taxon>Dikarya</taxon>
        <taxon>Basidiomycota</taxon>
        <taxon>Ustilaginomycotina</taxon>
        <taxon>Ustilaginomycetes</taxon>
        <taxon>Violaceomycetales</taxon>
        <taxon>Violaceomycetaceae</taxon>
        <taxon>Violaceomyces</taxon>
    </lineage>
</organism>
<gene>
    <name evidence="1" type="ORF">IE53DRAFT_225222</name>
</gene>
<evidence type="ECO:0000313" key="2">
    <source>
        <dbReference type="Proteomes" id="UP000245626"/>
    </source>
</evidence>
<reference evidence="1 2" key="1">
    <citation type="journal article" date="2018" name="Mol. Biol. Evol.">
        <title>Broad Genomic Sampling Reveals a Smut Pathogenic Ancestry of the Fungal Clade Ustilaginomycotina.</title>
        <authorList>
            <person name="Kijpornyongpan T."/>
            <person name="Mondo S.J."/>
            <person name="Barry K."/>
            <person name="Sandor L."/>
            <person name="Lee J."/>
            <person name="Lipzen A."/>
            <person name="Pangilinan J."/>
            <person name="LaButti K."/>
            <person name="Hainaut M."/>
            <person name="Henrissat B."/>
            <person name="Grigoriev I.V."/>
            <person name="Spatafora J.W."/>
            <person name="Aime M.C."/>
        </authorList>
    </citation>
    <scope>NUCLEOTIDE SEQUENCE [LARGE SCALE GENOMIC DNA]</scope>
    <source>
        <strain evidence="1 2">SA 807</strain>
    </source>
</reference>
<sequence>MASTAATQQPSSNRRQLSDQELAQQYQARRSELQGIASKIGELESEADEHKLVIETLIEAQKAEPERKCFRLIGGILVERTVKDVLPALQTNMNGLKQVLEQLVKQYKQKEEEMQELQRQIAG</sequence>
<accession>A0ACD0NQ66</accession>